<keyword evidence="7" id="KW-1185">Reference proteome</keyword>
<evidence type="ECO:0000313" key="6">
    <source>
        <dbReference type="EMBL" id="SDK49984.1"/>
    </source>
</evidence>
<dbReference type="HAMAP" id="MF_00658">
    <property type="entry name" value="23SrRNA_methyltr_H"/>
    <property type="match status" value="1"/>
</dbReference>
<comment type="similarity">
    <text evidence="4 5">Belongs to the RNA methyltransferase RlmH family.</text>
</comment>
<organism evidence="6 7">
    <name type="scientific">Maridesulfovibrio ferrireducens</name>
    <dbReference type="NCBI Taxonomy" id="246191"/>
    <lineage>
        <taxon>Bacteria</taxon>
        <taxon>Pseudomonadati</taxon>
        <taxon>Thermodesulfobacteriota</taxon>
        <taxon>Desulfovibrionia</taxon>
        <taxon>Desulfovibrionales</taxon>
        <taxon>Desulfovibrionaceae</taxon>
        <taxon>Maridesulfovibrio</taxon>
    </lineage>
</organism>
<proteinExistence type="inferred from homology"/>
<dbReference type="InterPro" id="IPR029026">
    <property type="entry name" value="tRNA_m1G_MTases_N"/>
</dbReference>
<keyword evidence="2 5" id="KW-0808">Transferase</keyword>
<sequence>MSKLRFIWVGKLKEPFFNEACAHYAKKLGRFHKLDETILKDAPGKLPPEDKVLREGKAIITKIRPSDMVICLDETGIEITSVDLSKRLLKWTEDPNLTPCFVIGGPFGLSDEVKNVARIKLSLSKMTLPHELARTMLLEQLYRASSILKGSPYHHV</sequence>
<evidence type="ECO:0000313" key="7">
    <source>
        <dbReference type="Proteomes" id="UP000199053"/>
    </source>
</evidence>
<evidence type="ECO:0000256" key="5">
    <source>
        <dbReference type="HAMAP-Rule" id="MF_00658"/>
    </source>
</evidence>
<keyword evidence="5" id="KW-0963">Cytoplasm</keyword>
<feature type="binding site" evidence="5">
    <location>
        <position position="104"/>
    </location>
    <ligand>
        <name>S-adenosyl-L-methionine</name>
        <dbReference type="ChEBI" id="CHEBI:59789"/>
    </ligand>
</feature>
<protein>
    <recommendedName>
        <fullName evidence="5">Ribosomal RNA large subunit methyltransferase H</fullName>
        <ecNumber evidence="5">2.1.1.177</ecNumber>
    </recommendedName>
    <alternativeName>
        <fullName evidence="5">23S rRNA (pseudouridine1915-N3)-methyltransferase</fullName>
    </alternativeName>
    <alternativeName>
        <fullName evidence="5">23S rRNA m3Psi1915 methyltransferase</fullName>
    </alternativeName>
    <alternativeName>
        <fullName evidence="5">rRNA (pseudouridine-N3-)-methyltransferase RlmH</fullName>
    </alternativeName>
</protein>
<evidence type="ECO:0000256" key="4">
    <source>
        <dbReference type="ARBA" id="ARBA00038303"/>
    </source>
</evidence>
<name>A0A1G9CEU7_9BACT</name>
<dbReference type="GO" id="GO:0005737">
    <property type="term" value="C:cytoplasm"/>
    <property type="evidence" value="ECO:0007669"/>
    <property type="project" value="UniProtKB-SubCell"/>
</dbReference>
<comment type="subunit">
    <text evidence="5">Homodimer.</text>
</comment>
<dbReference type="RefSeq" id="WP_092158145.1">
    <property type="nucleotide sequence ID" value="NZ_FNGA01000001.1"/>
</dbReference>
<dbReference type="Gene3D" id="3.40.1280.10">
    <property type="match status" value="1"/>
</dbReference>
<dbReference type="EMBL" id="FNGA01000001">
    <property type="protein sequence ID" value="SDK49984.1"/>
    <property type="molecule type" value="Genomic_DNA"/>
</dbReference>
<dbReference type="InterPro" id="IPR003742">
    <property type="entry name" value="RlmH-like"/>
</dbReference>
<dbReference type="Proteomes" id="UP000199053">
    <property type="component" value="Unassembled WGS sequence"/>
</dbReference>
<dbReference type="InterPro" id="IPR029028">
    <property type="entry name" value="Alpha/beta_knot_MTases"/>
</dbReference>
<feature type="binding site" evidence="5">
    <location>
        <position position="72"/>
    </location>
    <ligand>
        <name>S-adenosyl-L-methionine</name>
        <dbReference type="ChEBI" id="CHEBI:59789"/>
    </ligand>
</feature>
<dbReference type="PANTHER" id="PTHR33603">
    <property type="entry name" value="METHYLTRANSFERASE"/>
    <property type="match status" value="1"/>
</dbReference>
<dbReference type="SUPFAM" id="SSF75217">
    <property type="entry name" value="alpha/beta knot"/>
    <property type="match status" value="1"/>
</dbReference>
<evidence type="ECO:0000256" key="1">
    <source>
        <dbReference type="ARBA" id="ARBA00022603"/>
    </source>
</evidence>
<keyword evidence="1 5" id="KW-0489">Methyltransferase</keyword>
<evidence type="ECO:0000256" key="3">
    <source>
        <dbReference type="ARBA" id="ARBA00022691"/>
    </source>
</evidence>
<reference evidence="7" key="1">
    <citation type="submission" date="2016-10" db="EMBL/GenBank/DDBJ databases">
        <authorList>
            <person name="Varghese N."/>
            <person name="Submissions S."/>
        </authorList>
    </citation>
    <scope>NUCLEOTIDE SEQUENCE [LARGE SCALE GENOMIC DNA]</scope>
    <source>
        <strain evidence="7">DSM 16995</strain>
    </source>
</reference>
<evidence type="ECO:0000256" key="2">
    <source>
        <dbReference type="ARBA" id="ARBA00022679"/>
    </source>
</evidence>
<dbReference type="AlphaFoldDB" id="A0A1G9CEU7"/>
<dbReference type="PANTHER" id="PTHR33603:SF1">
    <property type="entry name" value="RIBOSOMAL RNA LARGE SUBUNIT METHYLTRANSFERASE H"/>
    <property type="match status" value="1"/>
</dbReference>
<keyword evidence="5" id="KW-0698">rRNA processing</keyword>
<comment type="catalytic activity">
    <reaction evidence="5">
        <text>pseudouridine(1915) in 23S rRNA + S-adenosyl-L-methionine = N(3)-methylpseudouridine(1915) in 23S rRNA + S-adenosyl-L-homocysteine + H(+)</text>
        <dbReference type="Rhea" id="RHEA:42752"/>
        <dbReference type="Rhea" id="RHEA-COMP:10221"/>
        <dbReference type="Rhea" id="RHEA-COMP:10222"/>
        <dbReference type="ChEBI" id="CHEBI:15378"/>
        <dbReference type="ChEBI" id="CHEBI:57856"/>
        <dbReference type="ChEBI" id="CHEBI:59789"/>
        <dbReference type="ChEBI" id="CHEBI:65314"/>
        <dbReference type="ChEBI" id="CHEBI:74486"/>
        <dbReference type="EC" id="2.1.1.177"/>
    </reaction>
</comment>
<feature type="binding site" evidence="5">
    <location>
        <begin position="123"/>
        <end position="128"/>
    </location>
    <ligand>
        <name>S-adenosyl-L-methionine</name>
        <dbReference type="ChEBI" id="CHEBI:59789"/>
    </ligand>
</feature>
<keyword evidence="3 5" id="KW-0949">S-adenosyl-L-methionine</keyword>
<dbReference type="Pfam" id="PF02590">
    <property type="entry name" value="SPOUT_MTase"/>
    <property type="match status" value="1"/>
</dbReference>
<dbReference type="PIRSF" id="PIRSF004505">
    <property type="entry name" value="MT_bac"/>
    <property type="match status" value="1"/>
</dbReference>
<dbReference type="EC" id="2.1.1.177" evidence="5"/>
<dbReference type="CDD" id="cd18081">
    <property type="entry name" value="RlmH-like"/>
    <property type="match status" value="1"/>
</dbReference>
<dbReference type="OrthoDB" id="9806643at2"/>
<accession>A0A1G9CEU7</accession>
<dbReference type="GO" id="GO:0070038">
    <property type="term" value="F:rRNA (pseudouridine-N3-)-methyltransferase activity"/>
    <property type="evidence" value="ECO:0007669"/>
    <property type="project" value="UniProtKB-UniRule"/>
</dbReference>
<dbReference type="STRING" id="246191.SAMN05660337_0646"/>
<gene>
    <name evidence="5" type="primary">rlmH</name>
    <name evidence="6" type="ORF">SAMN05660337_0646</name>
</gene>
<comment type="function">
    <text evidence="5">Specifically methylates the pseudouridine at position 1915 (m3Psi1915) in 23S rRNA.</text>
</comment>
<comment type="subcellular location">
    <subcellularLocation>
        <location evidence="5">Cytoplasm</location>
    </subcellularLocation>
</comment>